<feature type="transmembrane region" description="Helical" evidence="12">
    <location>
        <begin position="247"/>
        <end position="271"/>
    </location>
</feature>
<feature type="transmembrane region" description="Helical" evidence="12">
    <location>
        <begin position="335"/>
        <end position="353"/>
    </location>
</feature>
<dbReference type="Gene3D" id="1.10.238.10">
    <property type="entry name" value="EF-hand"/>
    <property type="match status" value="1"/>
</dbReference>
<dbReference type="FunFam" id="1.20.120.350:FF:000053">
    <property type="entry name" value="Sodium channel protein"/>
    <property type="match status" value="1"/>
</dbReference>
<evidence type="ECO:0000256" key="1">
    <source>
        <dbReference type="ARBA" id="ARBA00004651"/>
    </source>
</evidence>
<feature type="transmembrane region" description="Helical" evidence="12">
    <location>
        <begin position="449"/>
        <end position="477"/>
    </location>
</feature>
<dbReference type="Pfam" id="PF16905">
    <property type="entry name" value="GPHH"/>
    <property type="match status" value="1"/>
</dbReference>
<dbReference type="GO" id="GO:0019228">
    <property type="term" value="P:neuronal action potential"/>
    <property type="evidence" value="ECO:0007669"/>
    <property type="project" value="TreeGrafter"/>
</dbReference>
<keyword evidence="12" id="KW-0739">Sodium transport</keyword>
<feature type="transmembrane region" description="Helical" evidence="12">
    <location>
        <begin position="546"/>
        <end position="572"/>
    </location>
</feature>
<feature type="transmembrane region" description="Helical" evidence="12">
    <location>
        <begin position="129"/>
        <end position="155"/>
    </location>
</feature>
<keyword evidence="10" id="KW-1015">Disulfide bond</keyword>
<dbReference type="AlphaFoldDB" id="A0A6G0YRX7"/>
<comment type="subcellular location">
    <subcellularLocation>
        <location evidence="1 12">Cell membrane</location>
        <topology evidence="1 12">Multi-pass membrane protein</topology>
    </subcellularLocation>
</comment>
<dbReference type="SUPFAM" id="SSF81324">
    <property type="entry name" value="Voltage-gated potassium channels"/>
    <property type="match status" value="2"/>
</dbReference>
<keyword evidence="6 12" id="KW-0851">Voltage-gated channel</keyword>
<keyword evidence="9 12" id="KW-0472">Membrane</keyword>
<dbReference type="PANTHER" id="PTHR10037">
    <property type="entry name" value="VOLTAGE-GATED CATION CHANNEL CALCIUM AND SODIUM"/>
    <property type="match status" value="1"/>
</dbReference>
<comment type="function">
    <text evidence="12">Mediates the voltage-dependent sodium ion permeability of excitable membranes. Assuming opened or closed conformations in response to the voltage difference across the membrane, the protein forms a sodium-selective channel through which Na(+) ions may pass in accordance with their electrochemical gradient.</text>
</comment>
<dbReference type="InterPro" id="IPR001696">
    <property type="entry name" value="Na_channel_asu"/>
</dbReference>
<dbReference type="GO" id="GO:0005248">
    <property type="term" value="F:voltage-gated sodium channel activity"/>
    <property type="evidence" value="ECO:0007669"/>
    <property type="project" value="InterPro"/>
</dbReference>
<feature type="transmembrane region" description="Helical" evidence="12">
    <location>
        <begin position="15"/>
        <end position="37"/>
    </location>
</feature>
<keyword evidence="11 12" id="KW-0407">Ion channel</keyword>
<comment type="caution">
    <text evidence="16">The sequence shown here is derived from an EMBL/GenBank/DDBJ whole genome shotgun (WGS) entry which is preliminary data.</text>
</comment>
<keyword evidence="3" id="KW-1003">Cell membrane</keyword>
<evidence type="ECO:0000256" key="7">
    <source>
        <dbReference type="ARBA" id="ARBA00022989"/>
    </source>
</evidence>
<feature type="domain" description="Voltage-dependent L-type calcium channel IQ-associated" evidence="15">
    <location>
        <begin position="594"/>
        <end position="629"/>
    </location>
</feature>
<feature type="domain" description="Ion transport" evidence="14">
    <location>
        <begin position="331"/>
        <end position="582"/>
    </location>
</feature>
<dbReference type="OrthoDB" id="2984333at2759"/>
<evidence type="ECO:0000256" key="5">
    <source>
        <dbReference type="ARBA" id="ARBA00022737"/>
    </source>
</evidence>
<feature type="region of interest" description="Disordered" evidence="13">
    <location>
        <begin position="890"/>
        <end position="929"/>
    </location>
</feature>
<evidence type="ECO:0000256" key="10">
    <source>
        <dbReference type="ARBA" id="ARBA00023157"/>
    </source>
</evidence>
<dbReference type="GO" id="GO:0086010">
    <property type="term" value="P:membrane depolarization during action potential"/>
    <property type="evidence" value="ECO:0007669"/>
    <property type="project" value="TreeGrafter"/>
</dbReference>
<comment type="similarity">
    <text evidence="12">Belongs to the sodium channel (TC 1.A.1.10) family.</text>
</comment>
<keyword evidence="12" id="KW-0894">Sodium channel</keyword>
<dbReference type="PRINTS" id="PR00170">
    <property type="entry name" value="NACHANNEL"/>
</dbReference>
<evidence type="ECO:0000256" key="2">
    <source>
        <dbReference type="ARBA" id="ARBA00022448"/>
    </source>
</evidence>
<evidence type="ECO:0000256" key="13">
    <source>
        <dbReference type="SAM" id="MobiDB-lite"/>
    </source>
</evidence>
<organism evidence="16 17">
    <name type="scientific">Aphis craccivora</name>
    <name type="common">Cowpea aphid</name>
    <dbReference type="NCBI Taxonomy" id="307492"/>
    <lineage>
        <taxon>Eukaryota</taxon>
        <taxon>Metazoa</taxon>
        <taxon>Ecdysozoa</taxon>
        <taxon>Arthropoda</taxon>
        <taxon>Hexapoda</taxon>
        <taxon>Insecta</taxon>
        <taxon>Pterygota</taxon>
        <taxon>Neoptera</taxon>
        <taxon>Paraneoptera</taxon>
        <taxon>Hemiptera</taxon>
        <taxon>Sternorrhyncha</taxon>
        <taxon>Aphidomorpha</taxon>
        <taxon>Aphidoidea</taxon>
        <taxon>Aphididae</taxon>
        <taxon>Aphidini</taxon>
        <taxon>Aphis</taxon>
        <taxon>Aphis</taxon>
    </lineage>
</organism>
<evidence type="ECO:0000259" key="14">
    <source>
        <dbReference type="Pfam" id="PF00520"/>
    </source>
</evidence>
<dbReference type="FunFam" id="1.10.287.70:FF:000047">
    <property type="entry name" value="Sodium channel protein"/>
    <property type="match status" value="1"/>
</dbReference>
<keyword evidence="4 12" id="KW-0812">Transmembrane</keyword>
<evidence type="ECO:0000256" key="12">
    <source>
        <dbReference type="RuleBase" id="RU361132"/>
    </source>
</evidence>
<dbReference type="Gene3D" id="1.20.120.350">
    <property type="entry name" value="Voltage-gated potassium channels. Chain C"/>
    <property type="match status" value="2"/>
</dbReference>
<name>A0A6G0YRX7_APHCR</name>
<proteinExistence type="inferred from homology"/>
<dbReference type="InterPro" id="IPR005821">
    <property type="entry name" value="Ion_trans_dom"/>
</dbReference>
<feature type="transmembrane region" description="Helical" evidence="12">
    <location>
        <begin position="392"/>
        <end position="411"/>
    </location>
</feature>
<evidence type="ECO:0000256" key="8">
    <source>
        <dbReference type="ARBA" id="ARBA00023065"/>
    </source>
</evidence>
<feature type="transmembrane region" description="Helical" evidence="12">
    <location>
        <begin position="79"/>
        <end position="97"/>
    </location>
</feature>
<keyword evidence="12" id="KW-0915">Sodium</keyword>
<gene>
    <name evidence="16" type="ORF">FWK35_00019674</name>
</gene>
<dbReference type="PANTHER" id="PTHR10037:SF62">
    <property type="entry name" value="SODIUM CHANNEL PROTEIN 60E"/>
    <property type="match status" value="1"/>
</dbReference>
<keyword evidence="7 12" id="KW-1133">Transmembrane helix</keyword>
<evidence type="ECO:0000259" key="15">
    <source>
        <dbReference type="Pfam" id="PF16905"/>
    </source>
</evidence>
<dbReference type="InterPro" id="IPR044564">
    <property type="entry name" value="Na_chnl_inactivation_gate"/>
</dbReference>
<evidence type="ECO:0000313" key="16">
    <source>
        <dbReference type="EMBL" id="KAF0760565.1"/>
    </source>
</evidence>
<protein>
    <recommendedName>
        <fullName evidence="12">Sodium channel protein</fullName>
    </recommendedName>
</protein>
<dbReference type="EMBL" id="VUJU01002638">
    <property type="protein sequence ID" value="KAF0760565.1"/>
    <property type="molecule type" value="Genomic_DNA"/>
</dbReference>
<feature type="transmembrane region" description="Helical" evidence="12">
    <location>
        <begin position="49"/>
        <end position="73"/>
    </location>
</feature>
<dbReference type="InterPro" id="IPR043203">
    <property type="entry name" value="VGCC_Ca_Na"/>
</dbReference>
<dbReference type="FunFam" id="1.20.120.350:FF:000039">
    <property type="entry name" value="Sodium channel protein"/>
    <property type="match status" value="1"/>
</dbReference>
<dbReference type="GO" id="GO:0001518">
    <property type="term" value="C:voltage-gated sodium channel complex"/>
    <property type="evidence" value="ECO:0007669"/>
    <property type="project" value="UniProtKB-UniRule"/>
</dbReference>
<keyword evidence="17" id="KW-1185">Reference proteome</keyword>
<feature type="domain" description="Ion transport" evidence="14">
    <location>
        <begin position="14"/>
        <end position="280"/>
    </location>
</feature>
<keyword evidence="5" id="KW-0677">Repeat</keyword>
<evidence type="ECO:0000256" key="9">
    <source>
        <dbReference type="ARBA" id="ARBA00023136"/>
    </source>
</evidence>
<evidence type="ECO:0000256" key="11">
    <source>
        <dbReference type="ARBA" id="ARBA00023303"/>
    </source>
</evidence>
<dbReference type="GO" id="GO:0022843">
    <property type="term" value="F:voltage-gated monoatomic cation channel activity"/>
    <property type="evidence" value="ECO:0007669"/>
    <property type="project" value="UniProtKB-ARBA"/>
</dbReference>
<dbReference type="InterPro" id="IPR031649">
    <property type="entry name" value="GPHH_dom"/>
</dbReference>
<dbReference type="InterPro" id="IPR027359">
    <property type="entry name" value="Volt_channel_dom_sf"/>
</dbReference>
<evidence type="ECO:0000256" key="4">
    <source>
        <dbReference type="ARBA" id="ARBA00022692"/>
    </source>
</evidence>
<keyword evidence="8 12" id="KW-0406">Ion transport</keyword>
<feature type="region of interest" description="Disordered" evidence="13">
    <location>
        <begin position="759"/>
        <end position="778"/>
    </location>
</feature>
<keyword evidence="2 12" id="KW-0813">Transport</keyword>
<accession>A0A6G0YRX7</accession>
<dbReference type="Pfam" id="PF00520">
    <property type="entry name" value="Ion_trans"/>
    <property type="match status" value="2"/>
</dbReference>
<dbReference type="Gene3D" id="1.10.287.70">
    <property type="match status" value="2"/>
</dbReference>
<comment type="caution">
    <text evidence="12">Lacks conserved residue(s) required for the propagation of feature annotation.</text>
</comment>
<feature type="transmembrane region" description="Helical" evidence="12">
    <location>
        <begin position="359"/>
        <end position="380"/>
    </location>
</feature>
<dbReference type="CDD" id="cd13433">
    <property type="entry name" value="Na_channel_gate"/>
    <property type="match status" value="1"/>
</dbReference>
<sequence>MTFRQKTLVVVDTPIFEWFILVLIFASSVTLCFEDIYLDENQTLKTALYWTNFTFCVIFTIELMLKWIALGVYKYFKSFWTALDFIIAMMSIFSLLIDENENLKVLRSLRTLRALRPLRAISRWQGMRIVVNALMYAIPSIFNVLLVCLVFWLIFSIMGVQFFGGKFFKCVDDNGDRVSVNIVNNRSDCMLHNYTWLNSKISFDNVGIAYLALFQVATFEGWMEVMADAVDARGVDLQPEYEANLYAYIYFVIFIVCGAFFTLNLFIGVIIDNFNMLKKKYEGGVLEMFLTESQKHYYTAMKKLGRKKPQKVIKRPVNQFMAIFYDLSNSRRFEIAIFVLIFLNMLTMGIEHYNQPVSVFFILEVCNAFFTTVFGLEALVKIIGLRFHYFTVPWNVFDFLLVLASVLGILMEDIMIDFPVSPTLLRVVRVFRIGRILRLIKAAKGIRKLLFALIVSLPALFNIGALLGLITFIYAIIGMSVFGHVKKQKAINDMVNFETFGRSMQLLFRLMTSAGWNDVLESLMVQPPDCELESPGLPNGNCGHPILAITYFTSFIIISYMIVINMYIAIILENFNQAHQEEEIGIVEDDLEMFYIRWSKYDPHATQFIAFNQISDFIASLDPPLGIPKPNIVALVSFNLPIARGNKIHCLDILHALVKHVLGHVDETDEFRKLRDQMDVKFKKQFPTRKELEIVSSTRLWKRQDKAARLIQRSYRNFRRRKKDMTDLCSDTQSSSPGGWQSRLSSFLHVKGMSISGIGGGIGSSSRASSRKSSRASDTSDISELGASLWLNLPLFLLSNAQLDTTSKNEEQSPKKKSHVEGGGGGPVHITISEPSPEAKPNAVLPLSLDGVGDTATGSGTADRKQQQHQLSQQQQQQAAANVSITITDASPVSSCDPKPLPAANVQQQQQQQQIGGGGGPTAAAHSKRLAFRRASEAKIVQHKALVHKTSEGPHS</sequence>
<feature type="region of interest" description="Disordered" evidence="13">
    <location>
        <begin position="806"/>
        <end position="872"/>
    </location>
</feature>
<evidence type="ECO:0000313" key="17">
    <source>
        <dbReference type="Proteomes" id="UP000478052"/>
    </source>
</evidence>
<reference evidence="16 17" key="1">
    <citation type="submission" date="2019-08" db="EMBL/GenBank/DDBJ databases">
        <title>Whole genome of Aphis craccivora.</title>
        <authorList>
            <person name="Voronova N.V."/>
            <person name="Shulinski R.S."/>
            <person name="Bandarenka Y.V."/>
            <person name="Zhorov D.G."/>
            <person name="Warner D."/>
        </authorList>
    </citation>
    <scope>NUCLEOTIDE SEQUENCE [LARGE SCALE GENOMIC DNA]</scope>
    <source>
        <strain evidence="16">180601</strain>
        <tissue evidence="16">Whole Body</tissue>
    </source>
</reference>
<evidence type="ECO:0000256" key="6">
    <source>
        <dbReference type="ARBA" id="ARBA00022882"/>
    </source>
</evidence>
<dbReference type="Proteomes" id="UP000478052">
    <property type="component" value="Unassembled WGS sequence"/>
</dbReference>
<evidence type="ECO:0000256" key="3">
    <source>
        <dbReference type="ARBA" id="ARBA00022475"/>
    </source>
</evidence>
<dbReference type="FunFam" id="1.10.238.10:FF:000150">
    <property type="entry name" value="Sodium channel protein"/>
    <property type="match status" value="1"/>
</dbReference>